<feature type="domain" description="Dihydroprymidine dehydrogenase" evidence="7">
    <location>
        <begin position="20"/>
        <end position="126"/>
    </location>
</feature>
<dbReference type="InterPro" id="IPR009051">
    <property type="entry name" value="Helical_ferredxn"/>
</dbReference>
<organism evidence="8 9">
    <name type="scientific">Sulfurimonas crateris</name>
    <dbReference type="NCBI Taxonomy" id="2574727"/>
    <lineage>
        <taxon>Bacteria</taxon>
        <taxon>Pseudomonadati</taxon>
        <taxon>Campylobacterota</taxon>
        <taxon>Epsilonproteobacteria</taxon>
        <taxon>Campylobacterales</taxon>
        <taxon>Sulfurimonadaceae</taxon>
        <taxon>Sulfurimonas</taxon>
    </lineage>
</organism>
<protein>
    <submittedName>
        <fullName evidence="8">Glutamate synthase subunit beta</fullName>
    </submittedName>
</protein>
<keyword evidence="5" id="KW-0411">Iron-sulfur</keyword>
<dbReference type="GO" id="GO:0016491">
    <property type="term" value="F:oxidoreductase activity"/>
    <property type="evidence" value="ECO:0007669"/>
    <property type="project" value="UniProtKB-KW"/>
</dbReference>
<gene>
    <name evidence="8" type="ORF">FCU45_05130</name>
</gene>
<keyword evidence="9" id="KW-1185">Reference proteome</keyword>
<dbReference type="OrthoDB" id="9803192at2"/>
<proteinExistence type="predicted"/>
<dbReference type="Gene3D" id="1.10.1060.10">
    <property type="entry name" value="Alpha-helical ferredoxin"/>
    <property type="match status" value="1"/>
</dbReference>
<dbReference type="Pfam" id="PF07992">
    <property type="entry name" value="Pyr_redox_2"/>
    <property type="match status" value="1"/>
</dbReference>
<dbReference type="Gene3D" id="3.50.50.60">
    <property type="entry name" value="FAD/NAD(P)-binding domain"/>
    <property type="match status" value="2"/>
</dbReference>
<dbReference type="InterPro" id="IPR036188">
    <property type="entry name" value="FAD/NAD-bd_sf"/>
</dbReference>
<evidence type="ECO:0000313" key="9">
    <source>
        <dbReference type="Proteomes" id="UP000309561"/>
    </source>
</evidence>
<keyword evidence="1" id="KW-0004">4Fe-4S</keyword>
<dbReference type="Proteomes" id="UP000309561">
    <property type="component" value="Unassembled WGS sequence"/>
</dbReference>
<evidence type="ECO:0000256" key="2">
    <source>
        <dbReference type="ARBA" id="ARBA00022723"/>
    </source>
</evidence>
<dbReference type="SUPFAM" id="SSF51971">
    <property type="entry name" value="Nucleotide-binding domain"/>
    <property type="match status" value="1"/>
</dbReference>
<feature type="domain" description="FAD/NAD(P)-binding" evidence="6">
    <location>
        <begin position="142"/>
        <end position="448"/>
    </location>
</feature>
<evidence type="ECO:0000256" key="3">
    <source>
        <dbReference type="ARBA" id="ARBA00023002"/>
    </source>
</evidence>
<dbReference type="GO" id="GO:0046872">
    <property type="term" value="F:metal ion binding"/>
    <property type="evidence" value="ECO:0007669"/>
    <property type="project" value="UniProtKB-KW"/>
</dbReference>
<keyword evidence="4" id="KW-0408">Iron</keyword>
<evidence type="ECO:0000256" key="4">
    <source>
        <dbReference type="ARBA" id="ARBA00023004"/>
    </source>
</evidence>
<dbReference type="AlphaFoldDB" id="A0A4U2Z6X9"/>
<name>A0A4U2Z6X9_9BACT</name>
<dbReference type="RefSeq" id="WP_137012964.1">
    <property type="nucleotide sequence ID" value="NZ_SZPX01000003.1"/>
</dbReference>
<evidence type="ECO:0000313" key="8">
    <source>
        <dbReference type="EMBL" id="TKI69998.1"/>
    </source>
</evidence>
<dbReference type="SUPFAM" id="SSF46548">
    <property type="entry name" value="alpha-helical ferredoxin"/>
    <property type="match status" value="1"/>
</dbReference>
<evidence type="ECO:0000259" key="7">
    <source>
        <dbReference type="Pfam" id="PF14691"/>
    </source>
</evidence>
<dbReference type="GO" id="GO:0051539">
    <property type="term" value="F:4 iron, 4 sulfur cluster binding"/>
    <property type="evidence" value="ECO:0007669"/>
    <property type="project" value="UniProtKB-KW"/>
</dbReference>
<accession>A0A4U2Z6X9</accession>
<dbReference type="EMBL" id="SZPX01000003">
    <property type="protein sequence ID" value="TKI69998.1"/>
    <property type="molecule type" value="Genomic_DNA"/>
</dbReference>
<evidence type="ECO:0000256" key="5">
    <source>
        <dbReference type="ARBA" id="ARBA00023014"/>
    </source>
</evidence>
<dbReference type="InterPro" id="IPR023753">
    <property type="entry name" value="FAD/NAD-binding_dom"/>
</dbReference>
<dbReference type="PANTHER" id="PTHR42783">
    <property type="entry name" value="GLUTAMATE SYNTHASE [NADPH] SMALL CHAIN"/>
    <property type="match status" value="1"/>
</dbReference>
<dbReference type="NCBIfam" id="TIGR01318">
    <property type="entry name" value="gltD_gamma_fam"/>
    <property type="match status" value="1"/>
</dbReference>
<comment type="caution">
    <text evidence="8">The sequence shown here is derived from an EMBL/GenBank/DDBJ whole genome shotgun (WGS) entry which is preliminary data.</text>
</comment>
<reference evidence="8 9" key="1">
    <citation type="submission" date="2019-04" db="EMBL/GenBank/DDBJ databases">
        <title>Sulfurimonas crateris sp. nov. a facultative anaerobic sulfur-oxidizing chemolithautotrophic bacterium isolated from a terrestrial mud vulcano.</title>
        <authorList>
            <person name="Ratnikova N.M."/>
            <person name="Slobodkin A.I."/>
            <person name="Merkel A.Y."/>
            <person name="Novikov A."/>
            <person name="Bonch-Osmolovskaya E.A."/>
            <person name="Slobodkina G.B."/>
        </authorList>
    </citation>
    <scope>NUCLEOTIDE SEQUENCE [LARGE SCALE GENOMIC DNA]</scope>
    <source>
        <strain evidence="8 9">SN118</strain>
    </source>
</reference>
<dbReference type="Pfam" id="PF14691">
    <property type="entry name" value="Fer4_20"/>
    <property type="match status" value="1"/>
</dbReference>
<evidence type="ECO:0000256" key="1">
    <source>
        <dbReference type="ARBA" id="ARBA00022485"/>
    </source>
</evidence>
<dbReference type="InterPro" id="IPR006006">
    <property type="entry name" value="GltD-like"/>
</dbReference>
<keyword evidence="3" id="KW-0560">Oxidoreductase</keyword>
<dbReference type="PRINTS" id="PR00419">
    <property type="entry name" value="ADXRDTASE"/>
</dbReference>
<keyword evidence="2" id="KW-0479">Metal-binding</keyword>
<sequence length="462" mass="51029">MREFLTIERVEAKKRLVVERTKDFGEIYEVFDKSEASTQSERCIQCGDPFCLNKCPLHNYIPQWLKAVSEKDLEFAFKLSNEPSPFPEVMGRVCPHDRLCEGDCTLNDGHGAITIGSVETHITEEGFRAGFKPDFPGITTDKKVAIIGSGPAGLSAATYLLRSGIAVTVYERSDRAGGLMTYGIPNFKLDKKIIERRIKFLTDAGMELVLNCEVGKDITFEEIADKHDAMFIGIGATKAKKASINGEQAPNVYKAMDYLTAIQRKNFKLSYDKKFDFKDKNVVVIGGGDTAMDCLRTAKREGAKSVTCLYRRDAHNMPGSQKEYKNAMEEGVDFTFFVSPKEIILNDKGNAVGVEVIKTTLGAKDESGRQKMEEVKGSEYRVNADVVIMSLGFDPEAPSFLAENGIDTNKWGGIIINEETHETTTSGIYAGGDCYRGADLVVTAAYDGREAARSIVKSLLKK</sequence>
<dbReference type="PANTHER" id="PTHR42783:SF3">
    <property type="entry name" value="GLUTAMATE SYNTHASE [NADPH] SMALL CHAIN-RELATED"/>
    <property type="match status" value="1"/>
</dbReference>
<evidence type="ECO:0000259" key="6">
    <source>
        <dbReference type="Pfam" id="PF07992"/>
    </source>
</evidence>
<dbReference type="InterPro" id="IPR028261">
    <property type="entry name" value="DPD_II"/>
</dbReference>